<dbReference type="OrthoDB" id="9810598at2"/>
<evidence type="ECO:0000256" key="2">
    <source>
        <dbReference type="ARBA" id="ARBA00022692"/>
    </source>
</evidence>
<comment type="caution">
    <text evidence="7">The sequence shown here is derived from an EMBL/GenBank/DDBJ whole genome shotgun (WGS) entry which is preliminary data.</text>
</comment>
<keyword evidence="4 5" id="KW-0472">Membrane</keyword>
<keyword evidence="3 5" id="KW-1133">Transmembrane helix</keyword>
<feature type="transmembrane region" description="Helical" evidence="5">
    <location>
        <begin position="45"/>
        <end position="65"/>
    </location>
</feature>
<evidence type="ECO:0000259" key="6">
    <source>
        <dbReference type="Pfam" id="PF01545"/>
    </source>
</evidence>
<evidence type="ECO:0000256" key="1">
    <source>
        <dbReference type="ARBA" id="ARBA00004141"/>
    </source>
</evidence>
<protein>
    <recommendedName>
        <fullName evidence="6">Cation efflux protein transmembrane domain-containing protein</fullName>
    </recommendedName>
</protein>
<evidence type="ECO:0000256" key="5">
    <source>
        <dbReference type="SAM" id="Phobius"/>
    </source>
</evidence>
<dbReference type="Pfam" id="PF01545">
    <property type="entry name" value="Cation_efflux"/>
    <property type="match status" value="1"/>
</dbReference>
<feature type="domain" description="Cation efflux protein transmembrane" evidence="6">
    <location>
        <begin position="19"/>
        <end position="221"/>
    </location>
</feature>
<feature type="transmembrane region" description="Helical" evidence="5">
    <location>
        <begin position="166"/>
        <end position="186"/>
    </location>
</feature>
<gene>
    <name evidence="7" type="ORF">BU200_01730</name>
</gene>
<organism evidence="7 8">
    <name type="scientific">Streptococcus acidominimus</name>
    <dbReference type="NCBI Taxonomy" id="1326"/>
    <lineage>
        <taxon>Bacteria</taxon>
        <taxon>Bacillati</taxon>
        <taxon>Bacillota</taxon>
        <taxon>Bacilli</taxon>
        <taxon>Lactobacillales</taxon>
        <taxon>Streptococcaceae</taxon>
        <taxon>Streptococcus</taxon>
    </lineage>
</organism>
<comment type="subcellular location">
    <subcellularLocation>
        <location evidence="1">Membrane</location>
        <topology evidence="1">Multi-pass membrane protein</topology>
    </subcellularLocation>
</comment>
<dbReference type="InterPro" id="IPR058533">
    <property type="entry name" value="Cation_efflux_TM"/>
</dbReference>
<reference evidence="8" key="1">
    <citation type="submission" date="2016-12" db="EMBL/GenBank/DDBJ databases">
        <authorList>
            <person name="Gulvik C.A."/>
        </authorList>
    </citation>
    <scope>NUCLEOTIDE SEQUENCE [LARGE SCALE GENOMIC DNA]</scope>
    <source>
        <strain evidence="8">ATCC 51725</strain>
    </source>
</reference>
<feature type="transmembrane region" description="Helical" evidence="5">
    <location>
        <begin position="127"/>
        <end position="145"/>
    </location>
</feature>
<accession>A0A1Q8EFE9</accession>
<dbReference type="Proteomes" id="UP000186437">
    <property type="component" value="Unassembled WGS sequence"/>
</dbReference>
<evidence type="ECO:0000256" key="4">
    <source>
        <dbReference type="ARBA" id="ARBA00023136"/>
    </source>
</evidence>
<proteinExistence type="predicted"/>
<feature type="transmembrane region" description="Helical" evidence="5">
    <location>
        <begin position="86"/>
        <end position="107"/>
    </location>
</feature>
<feature type="transmembrane region" description="Helical" evidence="5">
    <location>
        <begin position="20"/>
        <end position="39"/>
    </location>
</feature>
<dbReference type="EMBL" id="MSJL01000005">
    <property type="protein sequence ID" value="OLF50515.1"/>
    <property type="molecule type" value="Genomic_DNA"/>
</dbReference>
<evidence type="ECO:0000313" key="8">
    <source>
        <dbReference type="Proteomes" id="UP000186437"/>
    </source>
</evidence>
<sequence length="308" mass="34710">MKYNKGGTVLQKRIEQRSLIVNFIMTFIVSLAGIIVYFITDIQALLLDGFFSFISFLSAIIGIYISRISHKKTTRYPHGLHFLEPLYAIFKSILILLLLILALINASETALHYMITGEGDPLLVGPIFPYTLFVVSLCFALSFYNHSQNKKIHFLSTILKAETKGSLIDGLQSLGAGLAFCLLYIIDINGALGFLHYTADFFITSISVICLLPEPAKMLHTAFIELSHGLTTDQEITDPIDDLILQHFRPLLPHFNYQIIKVGMDLRVKIYVEDHDETLLSRMLAPHPSFIEKLQELYPNAKAAIIYA</sequence>
<keyword evidence="2 5" id="KW-0812">Transmembrane</keyword>
<dbReference type="GO" id="GO:0008324">
    <property type="term" value="F:monoatomic cation transmembrane transporter activity"/>
    <property type="evidence" value="ECO:0007669"/>
    <property type="project" value="InterPro"/>
</dbReference>
<dbReference type="AlphaFoldDB" id="A0A1Q8EFE9"/>
<evidence type="ECO:0000313" key="7">
    <source>
        <dbReference type="EMBL" id="OLF50515.1"/>
    </source>
</evidence>
<keyword evidence="8" id="KW-1185">Reference proteome</keyword>
<evidence type="ECO:0000256" key="3">
    <source>
        <dbReference type="ARBA" id="ARBA00022989"/>
    </source>
</evidence>
<dbReference type="SUPFAM" id="SSF161111">
    <property type="entry name" value="Cation efflux protein transmembrane domain-like"/>
    <property type="match status" value="1"/>
</dbReference>
<name>A0A1Q8EFE9_STRAI</name>
<dbReference type="InterPro" id="IPR027469">
    <property type="entry name" value="Cation_efflux_TMD_sf"/>
</dbReference>
<dbReference type="Gene3D" id="1.20.1510.10">
    <property type="entry name" value="Cation efflux protein transmembrane domain"/>
    <property type="match status" value="1"/>
</dbReference>
<dbReference type="GO" id="GO:0016020">
    <property type="term" value="C:membrane"/>
    <property type="evidence" value="ECO:0007669"/>
    <property type="project" value="UniProtKB-SubCell"/>
</dbReference>